<name>A0A315ECS5_9BURK</name>
<dbReference type="OrthoDB" id="8903985at2"/>
<organism evidence="1 2">
    <name type="scientific">Limnohabitans parvus II-B4</name>
    <dbReference type="NCBI Taxonomy" id="1293052"/>
    <lineage>
        <taxon>Bacteria</taxon>
        <taxon>Pseudomonadati</taxon>
        <taxon>Pseudomonadota</taxon>
        <taxon>Betaproteobacteria</taxon>
        <taxon>Burkholderiales</taxon>
        <taxon>Comamonadaceae</taxon>
        <taxon>Limnohabitans</taxon>
    </lineage>
</organism>
<comment type="caution">
    <text evidence="1">The sequence shown here is derived from an EMBL/GenBank/DDBJ whole genome shotgun (WGS) entry which is preliminary data.</text>
</comment>
<gene>
    <name evidence="1" type="ORF">B9Z37_03075</name>
</gene>
<reference evidence="1 2" key="1">
    <citation type="submission" date="2017-04" db="EMBL/GenBank/DDBJ databases">
        <title>Unexpected and diverse lifestyles within the genus Limnohabitans.</title>
        <authorList>
            <person name="Kasalicky V."/>
            <person name="Mehrshad M."/>
            <person name="Andrei S.-A."/>
            <person name="Salcher M."/>
            <person name="Kratochvilova H."/>
            <person name="Simek K."/>
            <person name="Ghai R."/>
        </authorList>
    </citation>
    <scope>NUCLEOTIDE SEQUENCE [LARGE SCALE GENOMIC DNA]</scope>
    <source>
        <strain evidence="1 2">II-B4</strain>
    </source>
</reference>
<protein>
    <submittedName>
        <fullName evidence="1">Uncharacterized protein</fullName>
    </submittedName>
</protein>
<evidence type="ECO:0000313" key="2">
    <source>
        <dbReference type="Proteomes" id="UP000250790"/>
    </source>
</evidence>
<dbReference type="Proteomes" id="UP000250790">
    <property type="component" value="Unassembled WGS sequence"/>
</dbReference>
<evidence type="ECO:0000313" key="1">
    <source>
        <dbReference type="EMBL" id="PUE55553.1"/>
    </source>
</evidence>
<keyword evidence="2" id="KW-1185">Reference proteome</keyword>
<dbReference type="EMBL" id="NESN01000001">
    <property type="protein sequence ID" value="PUE55553.1"/>
    <property type="molecule type" value="Genomic_DNA"/>
</dbReference>
<dbReference type="AlphaFoldDB" id="A0A315ECS5"/>
<proteinExistence type="predicted"/>
<accession>A0A315ECS5</accession>
<sequence>MLAMSRPEHWRSDSAGDSVVVLDIPASLSRHRDFDIDETLIVWVPEDGIQAWQELNLEVDGRKQWSRPIFSSCQGQTDGLDYHCRIHLQAERALRVRALAFTRGAWVSSLFIEAKE</sequence>